<feature type="signal peptide" evidence="2">
    <location>
        <begin position="1"/>
        <end position="24"/>
    </location>
</feature>
<feature type="transmembrane region" description="Helical" evidence="1">
    <location>
        <begin position="277"/>
        <end position="297"/>
    </location>
</feature>
<keyword evidence="2" id="KW-0732">Signal</keyword>
<feature type="transmembrane region" description="Helical" evidence="1">
    <location>
        <begin position="249"/>
        <end position="271"/>
    </location>
</feature>
<dbReference type="EMBL" id="MGDE01000049">
    <property type="protein sequence ID" value="OGL47259.1"/>
    <property type="molecule type" value="Genomic_DNA"/>
</dbReference>
<feature type="chain" id="PRO_5009532334" description="DUF2207 domain-containing protein" evidence="2">
    <location>
        <begin position="25"/>
        <end position="373"/>
    </location>
</feature>
<name>A0A1F7S0F5_9BACT</name>
<evidence type="ECO:0000256" key="1">
    <source>
        <dbReference type="SAM" id="Phobius"/>
    </source>
</evidence>
<dbReference type="AlphaFoldDB" id="A0A1F7S0F5"/>
<sequence>MLLLIRKLLCIIPLILLTSLTTYADDYPGDIEIIGVRTAYDGYFKRGLWQPIQISITSKSGFNGEVVAKTDANVKFATDINMPPNSMRKIVLPVIFFTALPVLDITARLAPSYEDIPAAEYSYNGKFEEVSKEDILIGVDKMMIVAMPPMGIPPGYKGGRVFFHIINIEDIMEFEKDTTLESVDALMLRNQDSGIPVIDIWNKKGGLILSRIGNVTLPNLLLHREVVNSFDSSIYEHYKSDEWRGVNRGTLTFVLIVYVLAIFVFCILSYVKILPSLWLWISIVLISLVACIVLLLAKDINFSQPTAMYDTGKATFVRANRDGVFSFSFKELRKPIFFRLQNKDRFITIRIREGSYSIEAVSMKRGEVICFAY</sequence>
<keyword evidence="1" id="KW-0812">Transmembrane</keyword>
<proteinExistence type="predicted"/>
<keyword evidence="1" id="KW-0472">Membrane</keyword>
<accession>A0A1F7S0F5</accession>
<keyword evidence="1" id="KW-1133">Transmembrane helix</keyword>
<evidence type="ECO:0000256" key="2">
    <source>
        <dbReference type="SAM" id="SignalP"/>
    </source>
</evidence>
<comment type="caution">
    <text evidence="3">The sequence shown here is derived from an EMBL/GenBank/DDBJ whole genome shotgun (WGS) entry which is preliminary data.</text>
</comment>
<gene>
    <name evidence="3" type="ORF">A2W05_09380</name>
</gene>
<protein>
    <recommendedName>
        <fullName evidence="5">DUF2207 domain-containing protein</fullName>
    </recommendedName>
</protein>
<evidence type="ECO:0000313" key="4">
    <source>
        <dbReference type="Proteomes" id="UP000178797"/>
    </source>
</evidence>
<organism evidence="3 4">
    <name type="scientific">Candidatus Schekmanbacteria bacterium RBG_16_38_10</name>
    <dbReference type="NCBI Taxonomy" id="1817879"/>
    <lineage>
        <taxon>Bacteria</taxon>
        <taxon>Candidatus Schekmaniibacteriota</taxon>
    </lineage>
</organism>
<dbReference type="Proteomes" id="UP000178797">
    <property type="component" value="Unassembled WGS sequence"/>
</dbReference>
<reference evidence="3 4" key="1">
    <citation type="journal article" date="2016" name="Nat. Commun.">
        <title>Thousands of microbial genomes shed light on interconnected biogeochemical processes in an aquifer system.</title>
        <authorList>
            <person name="Anantharaman K."/>
            <person name="Brown C.T."/>
            <person name="Hug L.A."/>
            <person name="Sharon I."/>
            <person name="Castelle C.J."/>
            <person name="Probst A.J."/>
            <person name="Thomas B.C."/>
            <person name="Singh A."/>
            <person name="Wilkins M.J."/>
            <person name="Karaoz U."/>
            <person name="Brodie E.L."/>
            <person name="Williams K.H."/>
            <person name="Hubbard S.S."/>
            <person name="Banfield J.F."/>
        </authorList>
    </citation>
    <scope>NUCLEOTIDE SEQUENCE [LARGE SCALE GENOMIC DNA]</scope>
</reference>
<evidence type="ECO:0000313" key="3">
    <source>
        <dbReference type="EMBL" id="OGL47259.1"/>
    </source>
</evidence>
<evidence type="ECO:0008006" key="5">
    <source>
        <dbReference type="Google" id="ProtNLM"/>
    </source>
</evidence>